<evidence type="ECO:0008006" key="3">
    <source>
        <dbReference type="Google" id="ProtNLM"/>
    </source>
</evidence>
<proteinExistence type="predicted"/>
<evidence type="ECO:0000313" key="1">
    <source>
        <dbReference type="EMBL" id="WUM22044.1"/>
    </source>
</evidence>
<accession>A0AAU4K7M1</accession>
<organism evidence="1 2">
    <name type="scientific">Williamsia herbipolensis</name>
    <dbReference type="NCBI Taxonomy" id="1603258"/>
    <lineage>
        <taxon>Bacteria</taxon>
        <taxon>Bacillati</taxon>
        <taxon>Actinomycetota</taxon>
        <taxon>Actinomycetes</taxon>
        <taxon>Mycobacteriales</taxon>
        <taxon>Nocardiaceae</taxon>
        <taxon>Williamsia</taxon>
    </lineage>
</organism>
<keyword evidence="2" id="KW-1185">Reference proteome</keyword>
<dbReference type="AlphaFoldDB" id="A0AAU4K7M1"/>
<gene>
    <name evidence="1" type="ORF">OG579_09860</name>
</gene>
<protein>
    <recommendedName>
        <fullName evidence="3">DUF5666 domain-containing protein</fullName>
    </recommendedName>
</protein>
<dbReference type="KEGG" id="whr:OG579_09860"/>
<dbReference type="RefSeq" id="WP_045824444.1">
    <property type="nucleotide sequence ID" value="NZ_CP108021.1"/>
</dbReference>
<dbReference type="Proteomes" id="UP001432128">
    <property type="component" value="Chromosome"/>
</dbReference>
<name>A0AAU4K7M1_9NOCA</name>
<evidence type="ECO:0000313" key="2">
    <source>
        <dbReference type="Proteomes" id="UP001432128"/>
    </source>
</evidence>
<dbReference type="EMBL" id="CP108021">
    <property type="protein sequence ID" value="WUM22044.1"/>
    <property type="molecule type" value="Genomic_DNA"/>
</dbReference>
<reference evidence="1 2" key="1">
    <citation type="submission" date="2022-10" db="EMBL/GenBank/DDBJ databases">
        <title>The complete genomes of actinobacterial strains from the NBC collection.</title>
        <authorList>
            <person name="Joergensen T.S."/>
            <person name="Alvarez Arevalo M."/>
            <person name="Sterndorff E.B."/>
            <person name="Faurdal D."/>
            <person name="Vuksanovic O."/>
            <person name="Mourched A.-S."/>
            <person name="Charusanti P."/>
            <person name="Shaw S."/>
            <person name="Blin K."/>
            <person name="Weber T."/>
        </authorList>
    </citation>
    <scope>NUCLEOTIDE SEQUENCE [LARGE SCALE GENOMIC DNA]</scope>
    <source>
        <strain evidence="1 2">NBC_00319</strain>
    </source>
</reference>
<sequence length="177" mass="18359">MKRRLRLTWKPNSGTRTTLLCVAGLMVAGIGLAYCVHLGADRGEESEAESTSAAAMKFITPPTSTPAVPDTVGPAPVEPPASGSAAGGVTPTAISRSKMLLGTVDSLSTSEMGIHMSDGRRHRIALTDSTHYETADKAAASPLKLGDLVVVHVLIDGERMVADLVVDGRVTASRPGN</sequence>